<dbReference type="Gene3D" id="3.40.190.80">
    <property type="match status" value="1"/>
</dbReference>
<dbReference type="GO" id="GO:0000103">
    <property type="term" value="P:sulfate assimilation"/>
    <property type="evidence" value="ECO:0007669"/>
    <property type="project" value="TreeGrafter"/>
</dbReference>
<evidence type="ECO:0000313" key="8">
    <source>
        <dbReference type="Proteomes" id="UP000712600"/>
    </source>
</evidence>
<dbReference type="Pfam" id="PF00459">
    <property type="entry name" value="Inositol_P"/>
    <property type="match status" value="1"/>
</dbReference>
<name>A0A8S9Q1I1_BRACR</name>
<dbReference type="SUPFAM" id="SSF56655">
    <property type="entry name" value="Carbohydrate phosphatase"/>
    <property type="match status" value="1"/>
</dbReference>
<dbReference type="PANTHER" id="PTHR43200:SF21">
    <property type="entry name" value="3'(2'),5'-BISPHOSPHATE NUCLEOTIDASE"/>
    <property type="match status" value="1"/>
</dbReference>
<comment type="caution">
    <text evidence="7">The sequence shown here is derived from an EMBL/GenBank/DDBJ whole genome shotgun (WGS) entry which is preliminary data.</text>
</comment>
<accession>A0A8S9Q1I1</accession>
<keyword evidence="5 6" id="KW-0460">Magnesium</keyword>
<dbReference type="Proteomes" id="UP000712600">
    <property type="component" value="Unassembled WGS sequence"/>
</dbReference>
<dbReference type="InterPro" id="IPR051090">
    <property type="entry name" value="Inositol_monoP_superfamily"/>
</dbReference>
<keyword evidence="3 6" id="KW-0479">Metal-binding</keyword>
<dbReference type="GO" id="GO:0046872">
    <property type="term" value="F:metal ion binding"/>
    <property type="evidence" value="ECO:0007669"/>
    <property type="project" value="UniProtKB-KW"/>
</dbReference>
<organism evidence="7 8">
    <name type="scientific">Brassica cretica</name>
    <name type="common">Mustard</name>
    <dbReference type="NCBI Taxonomy" id="69181"/>
    <lineage>
        <taxon>Eukaryota</taxon>
        <taxon>Viridiplantae</taxon>
        <taxon>Streptophyta</taxon>
        <taxon>Embryophyta</taxon>
        <taxon>Tracheophyta</taxon>
        <taxon>Spermatophyta</taxon>
        <taxon>Magnoliopsida</taxon>
        <taxon>eudicotyledons</taxon>
        <taxon>Gunneridae</taxon>
        <taxon>Pentapetalae</taxon>
        <taxon>rosids</taxon>
        <taxon>malvids</taxon>
        <taxon>Brassicales</taxon>
        <taxon>Brassicaceae</taxon>
        <taxon>Brassiceae</taxon>
        <taxon>Brassica</taxon>
    </lineage>
</organism>
<protein>
    <submittedName>
        <fullName evidence="7">Uncharacterized protein</fullName>
    </submittedName>
</protein>
<gene>
    <name evidence="7" type="ORF">F2Q69_00051772</name>
</gene>
<dbReference type="PANTHER" id="PTHR43200">
    <property type="entry name" value="PHOSPHATASE"/>
    <property type="match status" value="1"/>
</dbReference>
<evidence type="ECO:0000256" key="3">
    <source>
        <dbReference type="ARBA" id="ARBA00022723"/>
    </source>
</evidence>
<comment type="similarity">
    <text evidence="2">Belongs to the inositol monophosphatase superfamily.</text>
</comment>
<evidence type="ECO:0000256" key="4">
    <source>
        <dbReference type="ARBA" id="ARBA00022801"/>
    </source>
</evidence>
<comment type="cofactor">
    <cofactor evidence="1 6">
        <name>Mg(2+)</name>
        <dbReference type="ChEBI" id="CHEBI:18420"/>
    </cofactor>
</comment>
<dbReference type="AlphaFoldDB" id="A0A8S9Q1I1"/>
<evidence type="ECO:0000256" key="6">
    <source>
        <dbReference type="PIRSR" id="PIRSR600760-2"/>
    </source>
</evidence>
<dbReference type="EMBL" id="QGKX02001347">
    <property type="protein sequence ID" value="KAF3524512.1"/>
    <property type="molecule type" value="Genomic_DNA"/>
</dbReference>
<reference evidence="7" key="1">
    <citation type="submission" date="2019-12" db="EMBL/GenBank/DDBJ databases">
        <title>Genome sequencing and annotation of Brassica cretica.</title>
        <authorList>
            <person name="Studholme D.J."/>
            <person name="Sarris P."/>
        </authorList>
    </citation>
    <scope>NUCLEOTIDE SEQUENCE</scope>
    <source>
        <strain evidence="7">PFS-109/04</strain>
        <tissue evidence="7">Leaf</tissue>
    </source>
</reference>
<evidence type="ECO:0000256" key="5">
    <source>
        <dbReference type="ARBA" id="ARBA00022842"/>
    </source>
</evidence>
<dbReference type="GO" id="GO:0008441">
    <property type="term" value="F:3'(2'),5'-bisphosphate nucleotidase activity"/>
    <property type="evidence" value="ECO:0007669"/>
    <property type="project" value="TreeGrafter"/>
</dbReference>
<proteinExistence type="inferred from homology"/>
<evidence type="ECO:0000313" key="7">
    <source>
        <dbReference type="EMBL" id="KAF3524512.1"/>
    </source>
</evidence>
<evidence type="ECO:0000256" key="2">
    <source>
        <dbReference type="ARBA" id="ARBA00009759"/>
    </source>
</evidence>
<feature type="binding site" evidence="6">
    <location>
        <position position="48"/>
    </location>
    <ligand>
        <name>Mg(2+)</name>
        <dbReference type="ChEBI" id="CHEBI:18420"/>
        <label>1</label>
        <note>catalytic</note>
    </ligand>
</feature>
<keyword evidence="4" id="KW-0378">Hydrolase</keyword>
<evidence type="ECO:0000256" key="1">
    <source>
        <dbReference type="ARBA" id="ARBA00001946"/>
    </source>
</evidence>
<sequence length="84" mass="9416">MQREVVVKLGCHRESSVNMENLQRLLRFQQSDDPVLVTVLTYKEKIWDHVAGDVIVEEAGGVESDTGGRKLYFTKGAYLESGTS</sequence>
<dbReference type="InterPro" id="IPR000760">
    <property type="entry name" value="Inositol_monophosphatase-like"/>
</dbReference>